<evidence type="ECO:0000256" key="1">
    <source>
        <dbReference type="SAM" id="MobiDB-lite"/>
    </source>
</evidence>
<sequence>MEWRDDTSLVRGIRPSGDPPPHDNPGPAGAASPGALSLAGTPAQGRARWSGATTPSYAAYARAEVRHSTTTPGLPGPPVLGR</sequence>
<evidence type="ECO:0000313" key="3">
    <source>
        <dbReference type="Proteomes" id="UP001197114"/>
    </source>
</evidence>
<name>A0ABS6YTG9_9ACTN</name>
<dbReference type="Proteomes" id="UP001197114">
    <property type="component" value="Unassembled WGS sequence"/>
</dbReference>
<gene>
    <name evidence="2" type="ORF">GKQ77_22895</name>
</gene>
<dbReference type="EMBL" id="WMBF01000304">
    <property type="protein sequence ID" value="MBW5424380.1"/>
    <property type="molecule type" value="Genomic_DNA"/>
</dbReference>
<comment type="caution">
    <text evidence="2">The sequence shown here is derived from an EMBL/GenBank/DDBJ whole genome shotgun (WGS) entry which is preliminary data.</text>
</comment>
<evidence type="ECO:0000313" key="2">
    <source>
        <dbReference type="EMBL" id="MBW5424380.1"/>
    </source>
</evidence>
<proteinExistence type="predicted"/>
<accession>A0ABS6YTG9</accession>
<feature type="region of interest" description="Disordered" evidence="1">
    <location>
        <begin position="1"/>
        <end position="51"/>
    </location>
</feature>
<feature type="compositionally biased region" description="Low complexity" evidence="1">
    <location>
        <begin position="25"/>
        <end position="40"/>
    </location>
</feature>
<keyword evidence="3" id="KW-1185">Reference proteome</keyword>
<reference evidence="2 3" key="1">
    <citation type="submission" date="2019-11" db="EMBL/GenBank/DDBJ databases">
        <authorList>
            <person name="Ay H."/>
        </authorList>
    </citation>
    <scope>NUCLEOTIDE SEQUENCE [LARGE SCALE GENOMIC DNA]</scope>
    <source>
        <strain evidence="2 3">BG9H</strain>
    </source>
</reference>
<protein>
    <submittedName>
        <fullName evidence="2">Uncharacterized protein</fullName>
    </submittedName>
</protein>
<organism evidence="2 3">
    <name type="scientific">Streptomyces anatolicus</name>
    <dbReference type="NCBI Taxonomy" id="2675858"/>
    <lineage>
        <taxon>Bacteria</taxon>
        <taxon>Bacillati</taxon>
        <taxon>Actinomycetota</taxon>
        <taxon>Actinomycetes</taxon>
        <taxon>Kitasatosporales</taxon>
        <taxon>Streptomycetaceae</taxon>
        <taxon>Streptomyces</taxon>
    </lineage>
</organism>